<evidence type="ECO:0000256" key="1">
    <source>
        <dbReference type="SAM" id="Phobius"/>
    </source>
</evidence>
<organism evidence="3 4">
    <name type="scientific">Truncatella angustata</name>
    <dbReference type="NCBI Taxonomy" id="152316"/>
    <lineage>
        <taxon>Eukaryota</taxon>
        <taxon>Fungi</taxon>
        <taxon>Dikarya</taxon>
        <taxon>Ascomycota</taxon>
        <taxon>Pezizomycotina</taxon>
        <taxon>Sordariomycetes</taxon>
        <taxon>Xylariomycetidae</taxon>
        <taxon>Amphisphaeriales</taxon>
        <taxon>Sporocadaceae</taxon>
        <taxon>Truncatella</taxon>
    </lineage>
</organism>
<dbReference type="Pfam" id="PF12697">
    <property type="entry name" value="Abhydrolase_6"/>
    <property type="match status" value="1"/>
</dbReference>
<protein>
    <submittedName>
        <fullName evidence="3">Alpha/Beta hydrolase protein</fullName>
    </submittedName>
</protein>
<evidence type="ECO:0000313" key="4">
    <source>
        <dbReference type="Proteomes" id="UP000758603"/>
    </source>
</evidence>
<dbReference type="RefSeq" id="XP_045957427.1">
    <property type="nucleotide sequence ID" value="XM_046100221.1"/>
</dbReference>
<dbReference type="SUPFAM" id="SSF53474">
    <property type="entry name" value="alpha/beta-Hydrolases"/>
    <property type="match status" value="1"/>
</dbReference>
<name>A0A9P8UJF8_9PEZI</name>
<reference evidence="3" key="1">
    <citation type="journal article" date="2021" name="Nat. Commun.">
        <title>Genetic determinants of endophytism in the Arabidopsis root mycobiome.</title>
        <authorList>
            <person name="Mesny F."/>
            <person name="Miyauchi S."/>
            <person name="Thiergart T."/>
            <person name="Pickel B."/>
            <person name="Atanasova L."/>
            <person name="Karlsson M."/>
            <person name="Huettel B."/>
            <person name="Barry K.W."/>
            <person name="Haridas S."/>
            <person name="Chen C."/>
            <person name="Bauer D."/>
            <person name="Andreopoulos W."/>
            <person name="Pangilinan J."/>
            <person name="LaButti K."/>
            <person name="Riley R."/>
            <person name="Lipzen A."/>
            <person name="Clum A."/>
            <person name="Drula E."/>
            <person name="Henrissat B."/>
            <person name="Kohler A."/>
            <person name="Grigoriev I.V."/>
            <person name="Martin F.M."/>
            <person name="Hacquard S."/>
        </authorList>
    </citation>
    <scope>NUCLEOTIDE SEQUENCE</scope>
    <source>
        <strain evidence="3">MPI-SDFR-AT-0073</strain>
    </source>
</reference>
<dbReference type="EMBL" id="JAGPXC010000005">
    <property type="protein sequence ID" value="KAH6653150.1"/>
    <property type="molecule type" value="Genomic_DNA"/>
</dbReference>
<dbReference type="InterPro" id="IPR000073">
    <property type="entry name" value="AB_hydrolase_1"/>
</dbReference>
<feature type="domain" description="AB hydrolase-1" evidence="2">
    <location>
        <begin position="129"/>
        <end position="280"/>
    </location>
</feature>
<keyword evidence="1" id="KW-0812">Transmembrane</keyword>
<dbReference type="AlphaFoldDB" id="A0A9P8UJF8"/>
<gene>
    <name evidence="3" type="ORF">BKA67DRAFT_536844</name>
</gene>
<comment type="caution">
    <text evidence="3">The sequence shown here is derived from an EMBL/GenBank/DDBJ whole genome shotgun (WGS) entry which is preliminary data.</text>
</comment>
<proteinExistence type="predicted"/>
<keyword evidence="3" id="KW-0378">Hydrolase</keyword>
<dbReference type="Gene3D" id="3.40.50.1820">
    <property type="entry name" value="alpha/beta hydrolase"/>
    <property type="match status" value="1"/>
</dbReference>
<dbReference type="Proteomes" id="UP000758603">
    <property type="component" value="Unassembled WGS sequence"/>
</dbReference>
<dbReference type="InterPro" id="IPR029058">
    <property type="entry name" value="AB_hydrolase_fold"/>
</dbReference>
<evidence type="ECO:0000313" key="3">
    <source>
        <dbReference type="EMBL" id="KAH6653150.1"/>
    </source>
</evidence>
<dbReference type="GO" id="GO:0016787">
    <property type="term" value="F:hydrolase activity"/>
    <property type="evidence" value="ECO:0007669"/>
    <property type="project" value="UniProtKB-KW"/>
</dbReference>
<sequence length="381" mass="41518">MAFLFSVLGKSSLPTTILWALGGLVLPYVAIGCLLLIPAVERRAIYMHDFKTTPRGDLNHPEKFGFARNQVTSFHISTRDGVVLHAWHILPLSVYEDHKDTLGNNAEPRRDASEELLCLLRDDPGARLIIHAHGSSGTLASSWRADSYKALSSMSTPKIHVLAFDYRGFGLSEGVPSEQGLLMDAEAVFDWAIDVAGVSPERIVIFGHSMGSGVAIGLYQRLLLERKIQVAGLVAVSGFVDIATVAKTYTVGGVPVFKPLQIVPGLVEFLTRKLESTWKNGDRLVDIVRKSEKYHIEIVHARDDAISISQNGVDLFRHAQMASNMAAYHEADVCVEPGSTKVANTDKGRITLTLPNEGSHDAVISRPAVMAAIRRAFGSSL</sequence>
<dbReference type="PANTHER" id="PTHR12277">
    <property type="entry name" value="ALPHA/BETA HYDROLASE DOMAIN-CONTAINING PROTEIN"/>
    <property type="match status" value="1"/>
</dbReference>
<keyword evidence="1" id="KW-1133">Transmembrane helix</keyword>
<dbReference type="OrthoDB" id="446723at2759"/>
<keyword evidence="1" id="KW-0472">Membrane</keyword>
<accession>A0A9P8UJF8</accession>
<dbReference type="GeneID" id="70129113"/>
<evidence type="ECO:0000259" key="2">
    <source>
        <dbReference type="Pfam" id="PF12697"/>
    </source>
</evidence>
<keyword evidence="4" id="KW-1185">Reference proteome</keyword>
<feature type="transmembrane region" description="Helical" evidence="1">
    <location>
        <begin position="16"/>
        <end position="37"/>
    </location>
</feature>
<dbReference type="PANTHER" id="PTHR12277:SF81">
    <property type="entry name" value="PROTEIN ABHD13"/>
    <property type="match status" value="1"/>
</dbReference>